<proteinExistence type="predicted"/>
<protein>
    <submittedName>
        <fullName evidence="2">Uncharacterized protein</fullName>
    </submittedName>
</protein>
<keyword evidence="3" id="KW-1185">Reference proteome</keyword>
<dbReference type="AlphaFoldDB" id="A0A5B6W8J7"/>
<dbReference type="Proteomes" id="UP000325315">
    <property type="component" value="Unassembled WGS sequence"/>
</dbReference>
<organism evidence="2 3">
    <name type="scientific">Gossypium australe</name>
    <dbReference type="NCBI Taxonomy" id="47621"/>
    <lineage>
        <taxon>Eukaryota</taxon>
        <taxon>Viridiplantae</taxon>
        <taxon>Streptophyta</taxon>
        <taxon>Embryophyta</taxon>
        <taxon>Tracheophyta</taxon>
        <taxon>Spermatophyta</taxon>
        <taxon>Magnoliopsida</taxon>
        <taxon>eudicotyledons</taxon>
        <taxon>Gunneridae</taxon>
        <taxon>Pentapetalae</taxon>
        <taxon>rosids</taxon>
        <taxon>malvids</taxon>
        <taxon>Malvales</taxon>
        <taxon>Malvaceae</taxon>
        <taxon>Malvoideae</taxon>
        <taxon>Gossypium</taxon>
    </lineage>
</organism>
<feature type="region of interest" description="Disordered" evidence="1">
    <location>
        <begin position="124"/>
        <end position="144"/>
    </location>
</feature>
<accession>A0A5B6W8J7</accession>
<name>A0A5B6W8J7_9ROSI</name>
<evidence type="ECO:0000256" key="1">
    <source>
        <dbReference type="SAM" id="MobiDB-lite"/>
    </source>
</evidence>
<gene>
    <name evidence="2" type="ORF">EPI10_011333</name>
</gene>
<evidence type="ECO:0000313" key="2">
    <source>
        <dbReference type="EMBL" id="KAA3477448.1"/>
    </source>
</evidence>
<dbReference type="EMBL" id="SMMG02000004">
    <property type="protein sequence ID" value="KAA3477448.1"/>
    <property type="molecule type" value="Genomic_DNA"/>
</dbReference>
<sequence>MFKSFFANGFNANTLGQQPSQFEIISCIYCRDDHISGPGSNLNYYTSSWKNHLNFSWSNQGAGLGNSYMPSHSNNLLRFSQQMQKPQLIKSLSSLENLLKAYMAKTDATLRNLENQMRQLANELTSRPQGALPTDIVNPRNTCK</sequence>
<evidence type="ECO:0000313" key="3">
    <source>
        <dbReference type="Proteomes" id="UP000325315"/>
    </source>
</evidence>
<reference evidence="3" key="1">
    <citation type="journal article" date="2019" name="Plant Biotechnol. J.">
        <title>Genome sequencing of the Australian wild diploid species Gossypium australe highlights disease resistance and delayed gland morphogenesis.</title>
        <authorList>
            <person name="Cai Y."/>
            <person name="Cai X."/>
            <person name="Wang Q."/>
            <person name="Wang P."/>
            <person name="Zhang Y."/>
            <person name="Cai C."/>
            <person name="Xu Y."/>
            <person name="Wang K."/>
            <person name="Zhou Z."/>
            <person name="Wang C."/>
            <person name="Geng S."/>
            <person name="Li B."/>
            <person name="Dong Q."/>
            <person name="Hou Y."/>
            <person name="Wang H."/>
            <person name="Ai P."/>
            <person name="Liu Z."/>
            <person name="Yi F."/>
            <person name="Sun M."/>
            <person name="An G."/>
            <person name="Cheng J."/>
            <person name="Zhang Y."/>
            <person name="Shi Q."/>
            <person name="Xie Y."/>
            <person name="Shi X."/>
            <person name="Chang Y."/>
            <person name="Huang F."/>
            <person name="Chen Y."/>
            <person name="Hong S."/>
            <person name="Mi L."/>
            <person name="Sun Q."/>
            <person name="Zhang L."/>
            <person name="Zhou B."/>
            <person name="Peng R."/>
            <person name="Zhang X."/>
            <person name="Liu F."/>
        </authorList>
    </citation>
    <scope>NUCLEOTIDE SEQUENCE [LARGE SCALE GENOMIC DNA]</scope>
    <source>
        <strain evidence="3">cv. PA1801</strain>
    </source>
</reference>
<comment type="caution">
    <text evidence="2">The sequence shown here is derived from an EMBL/GenBank/DDBJ whole genome shotgun (WGS) entry which is preliminary data.</text>
</comment>